<gene>
    <name evidence="2" type="ORF">RM425_12960</name>
</gene>
<dbReference type="RefSeq" id="WP_311345628.1">
    <property type="nucleotide sequence ID" value="NZ_JAVREI010000008.1"/>
</dbReference>
<feature type="transmembrane region" description="Helical" evidence="1">
    <location>
        <begin position="58"/>
        <end position="80"/>
    </location>
</feature>
<feature type="transmembrane region" description="Helical" evidence="1">
    <location>
        <begin position="224"/>
        <end position="244"/>
    </location>
</feature>
<accession>A0ABU2K9E6</accession>
<feature type="transmembrane region" description="Helical" evidence="1">
    <location>
        <begin position="101"/>
        <end position="127"/>
    </location>
</feature>
<keyword evidence="1" id="KW-1133">Transmembrane helix</keyword>
<comment type="caution">
    <text evidence="2">The sequence shown here is derived from an EMBL/GenBank/DDBJ whole genome shotgun (WGS) entry which is preliminary data.</text>
</comment>
<sequence>MSRGVPFSAVLRSEWTKLWSVRSTGWATAVFVLAVGAAGALAAAGTDTADRPETAVQTALIGFGVGQLALLVVGVLAVTAEFASGSAVSTLTAVPRRTRLLLAKTVAIAGWCLQLGVVLAAGCFLAARTLTAVPGGVAPTDPAVLRTLGLQIVATALVGVLGVALGAVLRSTAGAVMVGTALVLVLPPVLALSGPRWAERLSQALPMLRVGQDAFFSVPTSWPVGMGVVAAWAVGAWVVGAVLLERRDV</sequence>
<keyword evidence="1" id="KW-0472">Membrane</keyword>
<proteinExistence type="predicted"/>
<dbReference type="Proteomes" id="UP001183222">
    <property type="component" value="Unassembled WGS sequence"/>
</dbReference>
<keyword evidence="1" id="KW-0812">Transmembrane</keyword>
<reference evidence="3" key="1">
    <citation type="submission" date="2023-07" db="EMBL/GenBank/DDBJ databases">
        <title>30 novel species of actinomycetes from the DSMZ collection.</title>
        <authorList>
            <person name="Nouioui I."/>
        </authorList>
    </citation>
    <scope>NUCLEOTIDE SEQUENCE [LARGE SCALE GENOMIC DNA]</scope>
    <source>
        <strain evidence="3">DSM 46792</strain>
    </source>
</reference>
<protein>
    <recommendedName>
        <fullName evidence="4">ABC-2 family transporter protein</fullName>
    </recommendedName>
</protein>
<feature type="transmembrane region" description="Helical" evidence="1">
    <location>
        <begin position="176"/>
        <end position="198"/>
    </location>
</feature>
<feature type="transmembrane region" description="Helical" evidence="1">
    <location>
        <begin position="147"/>
        <end position="169"/>
    </location>
</feature>
<dbReference type="EMBL" id="JAVREI010000008">
    <property type="protein sequence ID" value="MDT0276815.1"/>
    <property type="molecule type" value="Genomic_DNA"/>
</dbReference>
<evidence type="ECO:0008006" key="4">
    <source>
        <dbReference type="Google" id="ProtNLM"/>
    </source>
</evidence>
<evidence type="ECO:0000313" key="3">
    <source>
        <dbReference type="Proteomes" id="UP001183222"/>
    </source>
</evidence>
<keyword evidence="3" id="KW-1185">Reference proteome</keyword>
<evidence type="ECO:0000313" key="2">
    <source>
        <dbReference type="EMBL" id="MDT0276815.1"/>
    </source>
</evidence>
<organism evidence="2 3">
    <name type="scientific">Blastococcus goldschmidtiae</name>
    <dbReference type="NCBI Taxonomy" id="3075546"/>
    <lineage>
        <taxon>Bacteria</taxon>
        <taxon>Bacillati</taxon>
        <taxon>Actinomycetota</taxon>
        <taxon>Actinomycetes</taxon>
        <taxon>Geodermatophilales</taxon>
        <taxon>Geodermatophilaceae</taxon>
        <taxon>Blastococcus</taxon>
    </lineage>
</organism>
<name>A0ABU2K9E6_9ACTN</name>
<evidence type="ECO:0000256" key="1">
    <source>
        <dbReference type="SAM" id="Phobius"/>
    </source>
</evidence>